<dbReference type="Proteomes" id="UP000183508">
    <property type="component" value="Unassembled WGS sequence"/>
</dbReference>
<sequence>MREVLYRLVKYHCWGCGMEFLADHRYVKTRFVEAHGGLNCPGCGERVEVVVCTRDEDSDELRNWGCVYPNGLTWDQERVWDQVGI</sequence>
<name>A0A1I7ID55_9BACL</name>
<keyword evidence="2" id="KW-1185">Reference proteome</keyword>
<organism evidence="1 2">
    <name type="scientific">Alicyclobacillus macrosporangiidus</name>
    <dbReference type="NCBI Taxonomy" id="392015"/>
    <lineage>
        <taxon>Bacteria</taxon>
        <taxon>Bacillati</taxon>
        <taxon>Bacillota</taxon>
        <taxon>Bacilli</taxon>
        <taxon>Bacillales</taxon>
        <taxon>Alicyclobacillaceae</taxon>
        <taxon>Alicyclobacillus</taxon>
    </lineage>
</organism>
<evidence type="ECO:0000313" key="1">
    <source>
        <dbReference type="EMBL" id="SFU70841.1"/>
    </source>
</evidence>
<dbReference type="EMBL" id="FPBV01000006">
    <property type="protein sequence ID" value="SFU70841.1"/>
    <property type="molecule type" value="Genomic_DNA"/>
</dbReference>
<evidence type="ECO:0000313" key="2">
    <source>
        <dbReference type="Proteomes" id="UP000183508"/>
    </source>
</evidence>
<accession>A0A1I7ID55</accession>
<proteinExistence type="predicted"/>
<reference evidence="2" key="1">
    <citation type="submission" date="2016-10" db="EMBL/GenBank/DDBJ databases">
        <authorList>
            <person name="Varghese N."/>
        </authorList>
    </citation>
    <scope>NUCLEOTIDE SEQUENCE [LARGE SCALE GENOMIC DNA]</scope>
    <source>
        <strain evidence="2">DSM 17980</strain>
    </source>
</reference>
<protein>
    <submittedName>
        <fullName evidence="1">Uncharacterized protein</fullName>
    </submittedName>
</protein>
<dbReference type="AlphaFoldDB" id="A0A1I7ID55"/>
<gene>
    <name evidence="1" type="ORF">SAMN05421543_106147</name>
</gene>